<dbReference type="Gene3D" id="1.25.40.20">
    <property type="entry name" value="Ankyrin repeat-containing domain"/>
    <property type="match status" value="1"/>
</dbReference>
<keyword evidence="1" id="KW-0040">ANK repeat</keyword>
<dbReference type="RefSeq" id="XP_033594986.1">
    <property type="nucleotide sequence ID" value="XM_033745924.1"/>
</dbReference>
<evidence type="ECO:0000256" key="1">
    <source>
        <dbReference type="PROSITE-ProRule" id="PRU00023"/>
    </source>
</evidence>
<dbReference type="GeneID" id="54486978"/>
<dbReference type="PANTHER" id="PTHR47785">
    <property type="entry name" value="ZN(II)2CYS6 TRANSCRIPTION FACTOR (EUROFUNG)-RELATED-RELATED"/>
    <property type="match status" value="1"/>
</dbReference>
<dbReference type="AlphaFoldDB" id="A0A6A6VPH5"/>
<feature type="repeat" description="ANK" evidence="1">
    <location>
        <begin position="35"/>
        <end position="67"/>
    </location>
</feature>
<dbReference type="InterPro" id="IPR036770">
    <property type="entry name" value="Ankyrin_rpt-contain_sf"/>
</dbReference>
<dbReference type="EMBL" id="ML996611">
    <property type="protein sequence ID" value="KAF2752528.1"/>
    <property type="molecule type" value="Genomic_DNA"/>
</dbReference>
<proteinExistence type="predicted"/>
<name>A0A6A6VPH5_9PEZI</name>
<dbReference type="CDD" id="cd12148">
    <property type="entry name" value="fungal_TF_MHR"/>
    <property type="match status" value="1"/>
</dbReference>
<dbReference type="Pfam" id="PF13637">
    <property type="entry name" value="Ank_4"/>
    <property type="match status" value="1"/>
</dbReference>
<protein>
    <submittedName>
        <fullName evidence="2">Uncharacterized protein</fullName>
    </submittedName>
</protein>
<sequence length="836" mass="94584">MPRFQIALSYGSDSVARLLINHGALSSAIFPPEMCSCTNIHMAAAMGLTSTLKTLIKQGADVGARDRCLRTPLHYVAAIQSRKLLEQAWVVMLLLSNNADPKTEDAQGRSPISMGKKRFNPVAKMVSEKGATIEAYEISLRDRETFEAWRILKENREETTWSAETKASQPLIQYGKERKSKNRKKRIAATGNHTMRDEIVKGEFQKVTQIPDKNAAKQFESTTVKAKQDLIEEKERLGKHSILREAWSTMRREADQKNRAAHQLSSLPKAECDHVLGLWKCCCRAGIHLSDHHRPTKRQRTDVDEGEPTAVPIYARPAQSHVRPPKAGGTITDAIILLVLALGAVLQEDRLIRGSLNPRNKIAESIHSPSTRMRYSPVTSIGLRSPVEDKDPGSPARLNKELMNLDVIPGLHYYAYASNILGNLYGGNEVYHAQAFLLASLYMNQLGRGLESYSWINAAARVIRFNLRINHVYVKPDPTDPSKYNRQQHPDNLPPGEVAKFKIKMNLLKFVYWSAVQLESDILAYLPLPTSHITLWEDRVAYPKDQPVSGETGQVDNQRDIIIVLFLAQIQFRKILNQVPMHLSTLWDHPPDSFPAGVYEPPFGREASTGIPSFLNWLYNWRNVSKAMGVDWDDYDDPSPDPNIARLRAKYYGAETIITRPYLHYVYHCPEADRDVLKRAWTYIRSRKESWTASKLREAEWGNSLEDLLESDPTQSRDGISTKAIRSMLLSHACMWSSIRSTKAFDGIRTRLKVTNIFGTIHAQFGNCLVLAQCCESVWFKDLEGFAPIHEVPELLEETMHKCKTYSNLAPALVKDYQILRQASDSIRGLRASSTY</sequence>
<dbReference type="PROSITE" id="PS50088">
    <property type="entry name" value="ANK_REPEAT"/>
    <property type="match status" value="1"/>
</dbReference>
<dbReference type="InterPro" id="IPR002110">
    <property type="entry name" value="Ankyrin_rpt"/>
</dbReference>
<evidence type="ECO:0000313" key="3">
    <source>
        <dbReference type="Proteomes" id="UP000799437"/>
    </source>
</evidence>
<dbReference type="InterPro" id="IPR053181">
    <property type="entry name" value="EcdB-like_regulator"/>
</dbReference>
<keyword evidence="3" id="KW-1185">Reference proteome</keyword>
<gene>
    <name evidence="2" type="ORF">EJ05DRAFT_490831</name>
</gene>
<dbReference type="Proteomes" id="UP000799437">
    <property type="component" value="Unassembled WGS sequence"/>
</dbReference>
<evidence type="ECO:0000313" key="2">
    <source>
        <dbReference type="EMBL" id="KAF2752528.1"/>
    </source>
</evidence>
<organism evidence="2 3">
    <name type="scientific">Pseudovirgaria hyperparasitica</name>
    <dbReference type="NCBI Taxonomy" id="470096"/>
    <lineage>
        <taxon>Eukaryota</taxon>
        <taxon>Fungi</taxon>
        <taxon>Dikarya</taxon>
        <taxon>Ascomycota</taxon>
        <taxon>Pezizomycotina</taxon>
        <taxon>Dothideomycetes</taxon>
        <taxon>Dothideomycetes incertae sedis</taxon>
        <taxon>Acrospermales</taxon>
        <taxon>Acrospermaceae</taxon>
        <taxon>Pseudovirgaria</taxon>
    </lineage>
</organism>
<dbReference type="SUPFAM" id="SSF48403">
    <property type="entry name" value="Ankyrin repeat"/>
    <property type="match status" value="1"/>
</dbReference>
<dbReference type="OrthoDB" id="5244761at2759"/>
<accession>A0A6A6VPH5</accession>
<dbReference type="PROSITE" id="PS50297">
    <property type="entry name" value="ANK_REP_REGION"/>
    <property type="match status" value="1"/>
</dbReference>
<dbReference type="PANTHER" id="PTHR47785:SF4">
    <property type="entry name" value="ZN(II)2CYS6 TRANSCRIPTION FACTOR (EUROFUNG)"/>
    <property type="match status" value="1"/>
</dbReference>
<reference evidence="2" key="1">
    <citation type="journal article" date="2020" name="Stud. Mycol.">
        <title>101 Dothideomycetes genomes: a test case for predicting lifestyles and emergence of pathogens.</title>
        <authorList>
            <person name="Haridas S."/>
            <person name="Albert R."/>
            <person name="Binder M."/>
            <person name="Bloem J."/>
            <person name="Labutti K."/>
            <person name="Salamov A."/>
            <person name="Andreopoulos B."/>
            <person name="Baker S."/>
            <person name="Barry K."/>
            <person name="Bills G."/>
            <person name="Bluhm B."/>
            <person name="Cannon C."/>
            <person name="Castanera R."/>
            <person name="Culley D."/>
            <person name="Daum C."/>
            <person name="Ezra D."/>
            <person name="Gonzalez J."/>
            <person name="Henrissat B."/>
            <person name="Kuo A."/>
            <person name="Liang C."/>
            <person name="Lipzen A."/>
            <person name="Lutzoni F."/>
            <person name="Magnuson J."/>
            <person name="Mondo S."/>
            <person name="Nolan M."/>
            <person name="Ohm R."/>
            <person name="Pangilinan J."/>
            <person name="Park H.-J."/>
            <person name="Ramirez L."/>
            <person name="Alfaro M."/>
            <person name="Sun H."/>
            <person name="Tritt A."/>
            <person name="Yoshinaga Y."/>
            <person name="Zwiers L.-H."/>
            <person name="Turgeon B."/>
            <person name="Goodwin S."/>
            <person name="Spatafora J."/>
            <person name="Crous P."/>
            <person name="Grigoriev I."/>
        </authorList>
    </citation>
    <scope>NUCLEOTIDE SEQUENCE</scope>
    <source>
        <strain evidence="2">CBS 121739</strain>
    </source>
</reference>